<keyword evidence="4" id="KW-1185">Reference proteome</keyword>
<dbReference type="InterPro" id="IPR025296">
    <property type="entry name" value="DUF4158"/>
</dbReference>
<dbReference type="Proteomes" id="UP001610818">
    <property type="component" value="Unassembled WGS sequence"/>
</dbReference>
<evidence type="ECO:0000313" key="3">
    <source>
        <dbReference type="EMBL" id="MFH8550449.1"/>
    </source>
</evidence>
<feature type="domain" description="Tn3 transposase DDE" evidence="1">
    <location>
        <begin position="184"/>
        <end position="251"/>
    </location>
</feature>
<dbReference type="RefSeq" id="WP_397716933.1">
    <property type="nucleotide sequence ID" value="NZ_JBIRGN010000008.1"/>
</dbReference>
<feature type="domain" description="DUF4158" evidence="2">
    <location>
        <begin position="7"/>
        <end position="155"/>
    </location>
</feature>
<dbReference type="Pfam" id="PF01526">
    <property type="entry name" value="DDE_Tnp_Tn3"/>
    <property type="match status" value="1"/>
</dbReference>
<evidence type="ECO:0000313" key="4">
    <source>
        <dbReference type="Proteomes" id="UP001610818"/>
    </source>
</evidence>
<organism evidence="3 4">
    <name type="scientific">Streptomyces longisporoflavus</name>
    <dbReference type="NCBI Taxonomy" id="28044"/>
    <lineage>
        <taxon>Bacteria</taxon>
        <taxon>Bacillati</taxon>
        <taxon>Actinomycetota</taxon>
        <taxon>Actinomycetes</taxon>
        <taxon>Kitasatosporales</taxon>
        <taxon>Streptomycetaceae</taxon>
        <taxon>Streptomyces</taxon>
    </lineage>
</organism>
<dbReference type="EMBL" id="JBIRGQ010000008">
    <property type="protein sequence ID" value="MFH8550449.1"/>
    <property type="molecule type" value="Genomic_DNA"/>
</dbReference>
<evidence type="ECO:0000259" key="2">
    <source>
        <dbReference type="Pfam" id="PF13700"/>
    </source>
</evidence>
<sequence length="286" mass="31531">MARTPLDLDELVEHWTLLKDEQMLVSGKRGATRLGFAVLLKFYTQYGRFPQGRAKLAGAAVEFIARQVQGPASELNFYDWTGRTVEYHRAQIPEHLGFRECSVAHAEKVTAYLAEHGAHKERRPEQVRAELLAHCRTESIEPPTAGRCDRIVGAALRAVPGSRPWRPAATATPRTSCGTCAAATSAIHSHLTNCTASEVAAMTEGTMRYGTIMDVEANYTDCRGQSEIGFGATRLLNFDLLPRIKRINKVKRSTSIGPRQWRRSKALQCSGAGAAGFCRVHHQGET</sequence>
<reference evidence="3 4" key="1">
    <citation type="submission" date="2024-10" db="EMBL/GenBank/DDBJ databases">
        <title>The Natural Products Discovery Center: Release of the First 8490 Sequenced Strains for Exploring Actinobacteria Biosynthetic Diversity.</title>
        <authorList>
            <person name="Kalkreuter E."/>
            <person name="Kautsar S.A."/>
            <person name="Yang D."/>
            <person name="Bader C.D."/>
            <person name="Teijaro C.N."/>
            <person name="Fluegel L."/>
            <person name="Davis C.M."/>
            <person name="Simpson J.R."/>
            <person name="Lauterbach L."/>
            <person name="Steele A.D."/>
            <person name="Gui C."/>
            <person name="Meng S."/>
            <person name="Li G."/>
            <person name="Viehrig K."/>
            <person name="Ye F."/>
            <person name="Su P."/>
            <person name="Kiefer A.F."/>
            <person name="Nichols A."/>
            <person name="Cepeda A.J."/>
            <person name="Yan W."/>
            <person name="Fan B."/>
            <person name="Jiang Y."/>
            <person name="Adhikari A."/>
            <person name="Zheng C.-J."/>
            <person name="Schuster L."/>
            <person name="Cowan T.M."/>
            <person name="Smanski M.J."/>
            <person name="Chevrette M.G."/>
            <person name="De Carvalho L.P.S."/>
            <person name="Shen B."/>
        </authorList>
    </citation>
    <scope>NUCLEOTIDE SEQUENCE [LARGE SCALE GENOMIC DNA]</scope>
    <source>
        <strain evidence="3 4">NPDC017990</strain>
    </source>
</reference>
<name>A0ABW7R252_9ACTN</name>
<proteinExistence type="predicted"/>
<evidence type="ECO:0000259" key="1">
    <source>
        <dbReference type="Pfam" id="PF01526"/>
    </source>
</evidence>
<accession>A0ABW7R252</accession>
<dbReference type="InterPro" id="IPR002513">
    <property type="entry name" value="Tn3_Tnp_DDE_dom"/>
</dbReference>
<comment type="caution">
    <text evidence="3">The sequence shown here is derived from an EMBL/GenBank/DDBJ whole genome shotgun (WGS) entry which is preliminary data.</text>
</comment>
<gene>
    <name evidence="3" type="ORF">ACH4F9_36135</name>
</gene>
<dbReference type="Pfam" id="PF13700">
    <property type="entry name" value="DUF4158"/>
    <property type="match status" value="1"/>
</dbReference>
<protein>
    <submittedName>
        <fullName evidence="3">DUF4158 domain-containing protein</fullName>
    </submittedName>
</protein>